<keyword evidence="2" id="KW-1185">Reference proteome</keyword>
<evidence type="ECO:0000313" key="2">
    <source>
        <dbReference type="Proteomes" id="UP000886998"/>
    </source>
</evidence>
<proteinExistence type="predicted"/>
<sequence length="98" mass="11006">MEAKLDPSSGAGQKSDTNSQFIYHERIPSHQSASRAGEDEEIPWMDDDPHFFQCRTAIMCHYGVGFLLFGCHSRQFISRGSLCLMRCGVNVITHLLST</sequence>
<organism evidence="1 2">
    <name type="scientific">Trichonephila inaurata madagascariensis</name>
    <dbReference type="NCBI Taxonomy" id="2747483"/>
    <lineage>
        <taxon>Eukaryota</taxon>
        <taxon>Metazoa</taxon>
        <taxon>Ecdysozoa</taxon>
        <taxon>Arthropoda</taxon>
        <taxon>Chelicerata</taxon>
        <taxon>Arachnida</taxon>
        <taxon>Araneae</taxon>
        <taxon>Araneomorphae</taxon>
        <taxon>Entelegynae</taxon>
        <taxon>Araneoidea</taxon>
        <taxon>Nephilidae</taxon>
        <taxon>Trichonephila</taxon>
        <taxon>Trichonephila inaurata</taxon>
    </lineage>
</organism>
<accession>A0A8X6YHQ6</accession>
<dbReference type="Proteomes" id="UP000886998">
    <property type="component" value="Unassembled WGS sequence"/>
</dbReference>
<gene>
    <name evidence="1" type="ORF">TNIN_271491</name>
</gene>
<protein>
    <submittedName>
        <fullName evidence="1">Uncharacterized protein</fullName>
    </submittedName>
</protein>
<comment type="caution">
    <text evidence="1">The sequence shown here is derived from an EMBL/GenBank/DDBJ whole genome shotgun (WGS) entry which is preliminary data.</text>
</comment>
<reference evidence="1" key="1">
    <citation type="submission" date="2020-08" db="EMBL/GenBank/DDBJ databases">
        <title>Multicomponent nature underlies the extraordinary mechanical properties of spider dragline silk.</title>
        <authorList>
            <person name="Kono N."/>
            <person name="Nakamura H."/>
            <person name="Mori M."/>
            <person name="Yoshida Y."/>
            <person name="Ohtoshi R."/>
            <person name="Malay A.D."/>
            <person name="Moran D.A.P."/>
            <person name="Tomita M."/>
            <person name="Numata K."/>
            <person name="Arakawa K."/>
        </authorList>
    </citation>
    <scope>NUCLEOTIDE SEQUENCE</scope>
</reference>
<name>A0A8X6YHQ6_9ARAC</name>
<dbReference type="AlphaFoldDB" id="A0A8X6YHQ6"/>
<evidence type="ECO:0000313" key="1">
    <source>
        <dbReference type="EMBL" id="GFY70787.1"/>
    </source>
</evidence>
<dbReference type="EMBL" id="BMAV01018404">
    <property type="protein sequence ID" value="GFY70787.1"/>
    <property type="molecule type" value="Genomic_DNA"/>
</dbReference>